<keyword evidence="1" id="KW-0812">Transmembrane</keyword>
<accession>A0ABQ2LEL7</accession>
<name>A0ABQ2LEL7_9PROT</name>
<dbReference type="RefSeq" id="WP_150005529.1">
    <property type="nucleotide sequence ID" value="NZ_BMOV01000007.1"/>
</dbReference>
<keyword evidence="3" id="KW-1185">Reference proteome</keyword>
<evidence type="ECO:0000313" key="3">
    <source>
        <dbReference type="Proteomes" id="UP000602381"/>
    </source>
</evidence>
<keyword evidence="1" id="KW-1133">Transmembrane helix</keyword>
<proteinExistence type="predicted"/>
<evidence type="ECO:0000256" key="1">
    <source>
        <dbReference type="SAM" id="Phobius"/>
    </source>
</evidence>
<protein>
    <recommendedName>
        <fullName evidence="4">SMODS-associating 2TM beta-strand rich effector domain-containing protein</fullName>
    </recommendedName>
</protein>
<dbReference type="Proteomes" id="UP000602381">
    <property type="component" value="Unassembled WGS sequence"/>
</dbReference>
<feature type="transmembrane region" description="Helical" evidence="1">
    <location>
        <begin position="36"/>
        <end position="57"/>
    </location>
</feature>
<reference evidence="3" key="1">
    <citation type="journal article" date="2019" name="Int. J. Syst. Evol. Microbiol.">
        <title>The Global Catalogue of Microorganisms (GCM) 10K type strain sequencing project: providing services to taxonomists for standard genome sequencing and annotation.</title>
        <authorList>
            <consortium name="The Broad Institute Genomics Platform"/>
            <consortium name="The Broad Institute Genome Sequencing Center for Infectious Disease"/>
            <person name="Wu L."/>
            <person name="Ma J."/>
        </authorList>
    </citation>
    <scope>NUCLEOTIDE SEQUENCE [LARGE SCALE GENOMIC DNA]</scope>
    <source>
        <strain evidence="3">JCM 17843</strain>
    </source>
</reference>
<organism evidence="2 3">
    <name type="scientific">Iodidimonas muriae</name>
    <dbReference type="NCBI Taxonomy" id="261467"/>
    <lineage>
        <taxon>Bacteria</taxon>
        <taxon>Pseudomonadati</taxon>
        <taxon>Pseudomonadota</taxon>
        <taxon>Alphaproteobacteria</taxon>
        <taxon>Iodidimonadales</taxon>
        <taxon>Iodidimonadaceae</taxon>
        <taxon>Iodidimonas</taxon>
    </lineage>
</organism>
<keyword evidence="1" id="KW-0472">Membrane</keyword>
<evidence type="ECO:0008006" key="4">
    <source>
        <dbReference type="Google" id="ProtNLM"/>
    </source>
</evidence>
<feature type="transmembrane region" description="Helical" evidence="1">
    <location>
        <begin position="12"/>
        <end position="30"/>
    </location>
</feature>
<evidence type="ECO:0000313" key="2">
    <source>
        <dbReference type="EMBL" id="GGO13716.1"/>
    </source>
</evidence>
<sequence length="229" mass="25478">MAIAVKHVDTFAAFAMSLVATVTLMFVAPLLETLGITGKILASLVSLISFYAVFALMRRLLLKLALKHILGDWMYVTYPHRTDQGEDCDPAKANIDPDSLGFGYMRFSTDETGQIRYCVDLFNSFQSLCDYVYRDKGGEDATGDAISLAAELNTNGQRIHLLYHARFIEAAKRDRYGRLFLNVRRDGSMTGTWSSDIDGAQILSVGQMRATRPERFSSFAKNTFGVTVS</sequence>
<comment type="caution">
    <text evidence="2">The sequence shown here is derived from an EMBL/GenBank/DDBJ whole genome shotgun (WGS) entry which is preliminary data.</text>
</comment>
<dbReference type="EMBL" id="BMOV01000007">
    <property type="protein sequence ID" value="GGO13716.1"/>
    <property type="molecule type" value="Genomic_DNA"/>
</dbReference>
<gene>
    <name evidence="2" type="ORF">GCM10007972_20170</name>
</gene>